<feature type="domain" description="SEC7" evidence="3">
    <location>
        <begin position="588"/>
        <end position="705"/>
    </location>
</feature>
<dbReference type="GO" id="GO:0005085">
    <property type="term" value="F:guanyl-nucleotide exchange factor activity"/>
    <property type="evidence" value="ECO:0007669"/>
    <property type="project" value="InterPro"/>
</dbReference>
<reference evidence="4" key="1">
    <citation type="submission" date="2025-08" db="UniProtKB">
        <authorList>
            <consortium name="Ensembl"/>
        </authorList>
    </citation>
    <scope>IDENTIFICATION</scope>
</reference>
<evidence type="ECO:0000313" key="5">
    <source>
        <dbReference type="Proteomes" id="UP000472270"/>
    </source>
</evidence>
<feature type="region of interest" description="Disordered" evidence="2">
    <location>
        <begin position="511"/>
        <end position="578"/>
    </location>
</feature>
<dbReference type="SMART" id="SM00222">
    <property type="entry name" value="Sec7"/>
    <property type="match status" value="1"/>
</dbReference>
<dbReference type="PROSITE" id="PS50190">
    <property type="entry name" value="SEC7"/>
    <property type="match status" value="1"/>
</dbReference>
<protein>
    <submittedName>
        <fullName evidence="4">Golgi brefeldin A resistant guanine nucleotide exchange factor 1</fullName>
    </submittedName>
</protein>
<dbReference type="GO" id="GO:0005794">
    <property type="term" value="C:Golgi apparatus"/>
    <property type="evidence" value="ECO:0007669"/>
    <property type="project" value="UniProtKB-SubCell"/>
</dbReference>
<dbReference type="InterPro" id="IPR023394">
    <property type="entry name" value="Sec7_C_sf"/>
</dbReference>
<proteinExistence type="predicted"/>
<dbReference type="Gene3D" id="1.10.220.20">
    <property type="match status" value="1"/>
</dbReference>
<dbReference type="FunFam" id="1.10.1000.11:FF:000021">
    <property type="entry name" value="Golgi-specific brefeldin A-resistance factor 1"/>
    <property type="match status" value="1"/>
</dbReference>
<dbReference type="AlphaFoldDB" id="A0A673IPN3"/>
<dbReference type="InterPro" id="IPR035999">
    <property type="entry name" value="Sec7_dom_sf"/>
</dbReference>
<evidence type="ECO:0000259" key="3">
    <source>
        <dbReference type="PROSITE" id="PS50190"/>
    </source>
</evidence>
<dbReference type="Pfam" id="PF01369">
    <property type="entry name" value="Sec7"/>
    <property type="match status" value="1"/>
</dbReference>
<feature type="compositionally biased region" description="Basic residues" evidence="2">
    <location>
        <begin position="227"/>
        <end position="241"/>
    </location>
</feature>
<feature type="region of interest" description="Disordered" evidence="2">
    <location>
        <begin position="215"/>
        <end position="263"/>
    </location>
</feature>
<evidence type="ECO:0000256" key="2">
    <source>
        <dbReference type="SAM" id="MobiDB-lite"/>
    </source>
</evidence>
<dbReference type="Pfam" id="PF12783">
    <property type="entry name" value="Sec7-like_HUS"/>
    <property type="match status" value="1"/>
</dbReference>
<keyword evidence="5" id="KW-1185">Reference proteome</keyword>
<dbReference type="Gene3D" id="1.10.1000.11">
    <property type="entry name" value="Arf Nucleotide-binding Site Opener,domain 2"/>
    <property type="match status" value="1"/>
</dbReference>
<sequence>MVDKNIYIVQGEISVVVAAIKRNSRWSTHTPLDEEQDPLLGSFSHLKETLNNIKDLSDVEPNVFLRPFLEVVRSEDTTGPITGLALTSVNKFLSYGLIDANHEGSAEGIENMADAVTHARFVGTDPASDEAVLMKILQVLRTLLLTPVGAHLTNESVCEIMQSCFRICFEMRLSELLRKSAEHTLVDMVQLLFSRLPQFKEEAKSYVGTNMKKLKMRAGGMSESSKWKKQKRSPRPPRHMVRSPSGQMDPGQEVERAQSASVESIPEVLEDRDLLADQSDSASVHDMDYVNPRGVRFTQSTQKEGAALIPYGLPCLRELFRFLISLTNPHDRHNSDVMMHMGLQLLNVALEAAHIAPYQSLLCLVKDELCRHLTQLLSVDRMNLYAASIRVCFLLFESMREHLKFQLEMYLKKLMDIITSENPKMPYEMKEMALEAIVQLWRIPSFVTELYINYDSDFYCSNLFEDLTKLLSKNAFPVSGQLYTTHLLSLEALLTVIDSTEAHCQAKVLNSAAQQDQSESTTAGKSAPSSNGQNAVVSDTRTACPPTSGHLMAEKMRLGRQDQEETDTEKKSLKKPHRFTSCLPDSQELLEIKNKKKLLITGTEQFNQKPKKGIQILQEKGLLSSPMDNNEVAQWLRENPRLDKKMIGEFISDRRNTDLLDSFVNTFTFQGLRIDEALRLYLEAFRLPGEAPVIHRLLETFTDNWQVSQLNDSAEI</sequence>
<comment type="subcellular location">
    <subcellularLocation>
        <location evidence="1">Golgi apparatus</location>
        <location evidence="1">trans-Golgi network</location>
    </subcellularLocation>
</comment>
<dbReference type="FunFam" id="1.10.220.20:FF:000004">
    <property type="entry name" value="Golgi-specific brefeldin A-resistance guanine nucleotide exchange factor 1"/>
    <property type="match status" value="1"/>
</dbReference>
<accession>A0A673IPN3</accession>
<reference evidence="4" key="2">
    <citation type="submission" date="2025-09" db="UniProtKB">
        <authorList>
            <consortium name="Ensembl"/>
        </authorList>
    </citation>
    <scope>IDENTIFICATION</scope>
</reference>
<dbReference type="PANTHER" id="PTHR10663">
    <property type="entry name" value="GUANYL-NUCLEOTIDE EXCHANGE FACTOR"/>
    <property type="match status" value="1"/>
</dbReference>
<feature type="compositionally biased region" description="Polar residues" evidence="2">
    <location>
        <begin position="511"/>
        <end position="541"/>
    </location>
</feature>
<dbReference type="InterPro" id="IPR000904">
    <property type="entry name" value="Sec7_dom"/>
</dbReference>
<evidence type="ECO:0000313" key="4">
    <source>
        <dbReference type="Ensembl" id="ENSSRHP00000041902.1"/>
    </source>
</evidence>
<dbReference type="InterPro" id="IPR032691">
    <property type="entry name" value="Mon2/Sec7/BIG1-like_HUS"/>
</dbReference>
<dbReference type="PANTHER" id="PTHR10663:SF388">
    <property type="entry name" value="GOLGI-SPECIFIC BREFELDIN A-RESISTANCE GUANINE NUCLEOTIDE EXCHANGE FACTOR 1"/>
    <property type="match status" value="1"/>
</dbReference>
<dbReference type="GO" id="GO:0016192">
    <property type="term" value="P:vesicle-mediated transport"/>
    <property type="evidence" value="ECO:0007669"/>
    <property type="project" value="UniProtKB-ARBA"/>
</dbReference>
<evidence type="ECO:0000256" key="1">
    <source>
        <dbReference type="ARBA" id="ARBA00004601"/>
    </source>
</evidence>
<dbReference type="GO" id="GO:0032012">
    <property type="term" value="P:regulation of ARF protein signal transduction"/>
    <property type="evidence" value="ECO:0007669"/>
    <property type="project" value="InterPro"/>
</dbReference>
<dbReference type="Ensembl" id="ENSSRHT00000043089.1">
    <property type="protein sequence ID" value="ENSSRHP00000041902.1"/>
    <property type="gene ID" value="ENSSRHG00000021129.1"/>
</dbReference>
<name>A0A673IPN3_9TELE</name>
<organism evidence="4 5">
    <name type="scientific">Sinocyclocheilus rhinocerous</name>
    <dbReference type="NCBI Taxonomy" id="307959"/>
    <lineage>
        <taxon>Eukaryota</taxon>
        <taxon>Metazoa</taxon>
        <taxon>Chordata</taxon>
        <taxon>Craniata</taxon>
        <taxon>Vertebrata</taxon>
        <taxon>Euteleostomi</taxon>
        <taxon>Actinopterygii</taxon>
        <taxon>Neopterygii</taxon>
        <taxon>Teleostei</taxon>
        <taxon>Ostariophysi</taxon>
        <taxon>Cypriniformes</taxon>
        <taxon>Cyprinidae</taxon>
        <taxon>Cyprininae</taxon>
        <taxon>Sinocyclocheilus</taxon>
    </lineage>
</organism>
<dbReference type="Proteomes" id="UP000472270">
    <property type="component" value="Unassembled WGS sequence"/>
</dbReference>
<dbReference type="SUPFAM" id="SSF48425">
    <property type="entry name" value="Sec7 domain"/>
    <property type="match status" value="1"/>
</dbReference>
<feature type="compositionally biased region" description="Basic and acidic residues" evidence="2">
    <location>
        <begin position="552"/>
        <end position="571"/>
    </location>
</feature>